<dbReference type="Proteomes" id="UP000320582">
    <property type="component" value="Unassembled WGS sequence"/>
</dbReference>
<dbReference type="EMBL" id="VFPT01000001">
    <property type="protein sequence ID" value="TQM94751.1"/>
    <property type="molecule type" value="Genomic_DNA"/>
</dbReference>
<dbReference type="AlphaFoldDB" id="A0A543KI45"/>
<reference evidence="1 2" key="1">
    <citation type="submission" date="2019-06" db="EMBL/GenBank/DDBJ databases">
        <title>Genomic Encyclopedia of Archaeal and Bacterial Type Strains, Phase II (KMG-II): from individual species to whole genera.</title>
        <authorList>
            <person name="Goeker M."/>
        </authorList>
    </citation>
    <scope>NUCLEOTIDE SEQUENCE [LARGE SCALE GENOMIC DNA]</scope>
    <source>
        <strain evidence="1 2">DSM 18423</strain>
    </source>
</reference>
<comment type="caution">
    <text evidence="1">The sequence shown here is derived from an EMBL/GenBank/DDBJ whole genome shotgun (WGS) entry which is preliminary data.</text>
</comment>
<protein>
    <submittedName>
        <fullName evidence="1">Uncharacterized protein</fullName>
    </submittedName>
</protein>
<proteinExistence type="predicted"/>
<evidence type="ECO:0000313" key="1">
    <source>
        <dbReference type="EMBL" id="TQM94751.1"/>
    </source>
</evidence>
<organism evidence="1 2">
    <name type="scientific">Roseinatronobacter monicus</name>
    <dbReference type="NCBI Taxonomy" id="393481"/>
    <lineage>
        <taxon>Bacteria</taxon>
        <taxon>Pseudomonadati</taxon>
        <taxon>Pseudomonadota</taxon>
        <taxon>Alphaproteobacteria</taxon>
        <taxon>Rhodobacterales</taxon>
        <taxon>Paracoccaceae</taxon>
        <taxon>Roseinatronobacter</taxon>
    </lineage>
</organism>
<name>A0A543KI45_9RHOB</name>
<accession>A0A543KI45</accession>
<evidence type="ECO:0000313" key="2">
    <source>
        <dbReference type="Proteomes" id="UP000320582"/>
    </source>
</evidence>
<gene>
    <name evidence="1" type="ORF">BD293_3437</name>
</gene>
<keyword evidence="2" id="KW-1185">Reference proteome</keyword>
<sequence>MKHYIERQSCAIYIECYRFFRGEYQKLAQVLRCFGCSAQEICTAIAALRQIYFAGAERALHVSAQQYIPRREIIDIS</sequence>